<sequence length="61" mass="7311">MTSNTQNYNFRNFCNVALLKLNKVFSIEKVNEFKIIFQINSIFYEESFRSSYLVILDAKNY</sequence>
<name>A0A3M7S7E2_BRAPC</name>
<accession>A0A3M7S7E2</accession>
<reference evidence="1 2" key="1">
    <citation type="journal article" date="2018" name="Sci. Rep.">
        <title>Genomic signatures of local adaptation to the degree of environmental predictability in rotifers.</title>
        <authorList>
            <person name="Franch-Gras L."/>
            <person name="Hahn C."/>
            <person name="Garcia-Roger E.M."/>
            <person name="Carmona M.J."/>
            <person name="Serra M."/>
            <person name="Gomez A."/>
        </authorList>
    </citation>
    <scope>NUCLEOTIDE SEQUENCE [LARGE SCALE GENOMIC DNA]</scope>
    <source>
        <strain evidence="1">HYR1</strain>
    </source>
</reference>
<dbReference type="Proteomes" id="UP000276133">
    <property type="component" value="Unassembled WGS sequence"/>
</dbReference>
<comment type="caution">
    <text evidence="1">The sequence shown here is derived from an EMBL/GenBank/DDBJ whole genome shotgun (WGS) entry which is preliminary data.</text>
</comment>
<proteinExistence type="predicted"/>
<organism evidence="1 2">
    <name type="scientific">Brachionus plicatilis</name>
    <name type="common">Marine rotifer</name>
    <name type="synonym">Brachionus muelleri</name>
    <dbReference type="NCBI Taxonomy" id="10195"/>
    <lineage>
        <taxon>Eukaryota</taxon>
        <taxon>Metazoa</taxon>
        <taxon>Spiralia</taxon>
        <taxon>Gnathifera</taxon>
        <taxon>Rotifera</taxon>
        <taxon>Eurotatoria</taxon>
        <taxon>Monogononta</taxon>
        <taxon>Pseudotrocha</taxon>
        <taxon>Ploima</taxon>
        <taxon>Brachionidae</taxon>
        <taxon>Brachionus</taxon>
    </lineage>
</organism>
<dbReference type="AlphaFoldDB" id="A0A3M7S7E2"/>
<evidence type="ECO:0000313" key="1">
    <source>
        <dbReference type="EMBL" id="RNA31555.1"/>
    </source>
</evidence>
<evidence type="ECO:0000313" key="2">
    <source>
        <dbReference type="Proteomes" id="UP000276133"/>
    </source>
</evidence>
<gene>
    <name evidence="1" type="ORF">BpHYR1_018926</name>
</gene>
<keyword evidence="2" id="KW-1185">Reference proteome</keyword>
<protein>
    <submittedName>
        <fullName evidence="1">Uncharacterized protein</fullName>
    </submittedName>
</protein>
<dbReference type="EMBL" id="REGN01001929">
    <property type="protein sequence ID" value="RNA31555.1"/>
    <property type="molecule type" value="Genomic_DNA"/>
</dbReference>